<comment type="caution">
    <text evidence="2">The sequence shown here is derived from an EMBL/GenBank/DDBJ whole genome shotgun (WGS) entry which is preliminary data.</text>
</comment>
<proteinExistence type="predicted"/>
<gene>
    <name evidence="2" type="ORF">TNCV_1996221</name>
</gene>
<accession>A0A8X6RLU9</accession>
<feature type="compositionally biased region" description="Basic and acidic residues" evidence="1">
    <location>
        <begin position="24"/>
        <end position="44"/>
    </location>
</feature>
<protein>
    <submittedName>
        <fullName evidence="2">Uncharacterized protein</fullName>
    </submittedName>
</protein>
<evidence type="ECO:0000256" key="1">
    <source>
        <dbReference type="SAM" id="MobiDB-lite"/>
    </source>
</evidence>
<feature type="compositionally biased region" description="Polar residues" evidence="1">
    <location>
        <begin position="1"/>
        <end position="12"/>
    </location>
</feature>
<keyword evidence="3" id="KW-1185">Reference proteome</keyword>
<sequence>MPSQDNETTQLSCRRKQFNSKPKPLQEKNDSTHQEKNNSTRQEKQLNPAAGMKQLDSAPPATVCSTCNRLHHLQPPLEQNRLFLSTHLGYFGMVDLHNVKFWSKF</sequence>
<dbReference type="EMBL" id="BMAU01021195">
    <property type="protein sequence ID" value="GFX96890.1"/>
    <property type="molecule type" value="Genomic_DNA"/>
</dbReference>
<reference evidence="2" key="1">
    <citation type="submission" date="2020-08" db="EMBL/GenBank/DDBJ databases">
        <title>Multicomponent nature underlies the extraordinary mechanical properties of spider dragline silk.</title>
        <authorList>
            <person name="Kono N."/>
            <person name="Nakamura H."/>
            <person name="Mori M."/>
            <person name="Yoshida Y."/>
            <person name="Ohtoshi R."/>
            <person name="Malay A.D."/>
            <person name="Moran D.A.P."/>
            <person name="Tomita M."/>
            <person name="Numata K."/>
            <person name="Arakawa K."/>
        </authorList>
    </citation>
    <scope>NUCLEOTIDE SEQUENCE</scope>
</reference>
<feature type="region of interest" description="Disordered" evidence="1">
    <location>
        <begin position="1"/>
        <end position="61"/>
    </location>
</feature>
<evidence type="ECO:0000313" key="3">
    <source>
        <dbReference type="Proteomes" id="UP000887159"/>
    </source>
</evidence>
<organism evidence="2 3">
    <name type="scientific">Trichonephila clavipes</name>
    <name type="common">Golden silk orbweaver</name>
    <name type="synonym">Nephila clavipes</name>
    <dbReference type="NCBI Taxonomy" id="2585209"/>
    <lineage>
        <taxon>Eukaryota</taxon>
        <taxon>Metazoa</taxon>
        <taxon>Ecdysozoa</taxon>
        <taxon>Arthropoda</taxon>
        <taxon>Chelicerata</taxon>
        <taxon>Arachnida</taxon>
        <taxon>Araneae</taxon>
        <taxon>Araneomorphae</taxon>
        <taxon>Entelegynae</taxon>
        <taxon>Araneoidea</taxon>
        <taxon>Nephilidae</taxon>
        <taxon>Trichonephila</taxon>
    </lineage>
</organism>
<dbReference type="AlphaFoldDB" id="A0A8X6RLU9"/>
<evidence type="ECO:0000313" key="2">
    <source>
        <dbReference type="EMBL" id="GFX96890.1"/>
    </source>
</evidence>
<dbReference type="Proteomes" id="UP000887159">
    <property type="component" value="Unassembled WGS sequence"/>
</dbReference>
<name>A0A8X6RLU9_TRICX</name>